<evidence type="ECO:0000256" key="1">
    <source>
        <dbReference type="ARBA" id="ARBA00004613"/>
    </source>
</evidence>
<evidence type="ECO:0008006" key="9">
    <source>
        <dbReference type="Google" id="ProtNLM"/>
    </source>
</evidence>
<evidence type="ECO:0000256" key="4">
    <source>
        <dbReference type="SAM" id="SignalP"/>
    </source>
</evidence>
<keyword evidence="3 4" id="KW-0732">Signal</keyword>
<evidence type="ECO:0000259" key="6">
    <source>
        <dbReference type="Pfam" id="PF24517"/>
    </source>
</evidence>
<feature type="domain" description="SbsA Ig-like" evidence="5">
    <location>
        <begin position="436"/>
        <end position="541"/>
    </location>
</feature>
<dbReference type="Pfam" id="PF24517">
    <property type="entry name" value="CBM96"/>
    <property type="match status" value="1"/>
</dbReference>
<sequence>MRLLRLFIALLLAAAATVALPVPAQAADLGKPGPSYAGDGVRNPTADKAQSKLWFQDGSWWGLLWSASANATKIHRLDVATQAWQETATVVDARASARGDALWDAKDGKLYVVSGTTVESEWSSPPSQEAVTSGSAQLHRFSYNASTKTYSRDAGFPVTLHSGSTESITVAKDSVGKLWVTYTVVSADNSNRVYVNHSTTSDTAWGTPFVLPTTNAQVHHDDISAVTSFQGDKIGIMWSNQRAEHRKFYLAIHQDGQPENSWQTEVAYGGGNNCTGGCANDHLNLRQLTSDGSGRLYAAIKTAHRNVGQTFAALLVRDGRSQWTSAQFGAVEDEHTRPMVMIDEEHRQVWMFAVAPEEGGTVYYKKSPLDNVSFPPGAGTPIISSDTDTDINDPTSTKQNVNGQTGLVVLAAASTPNARYWHAHINLGDTPPGGGDTTAPTVTAVSPDDQATGVAVTTNVTGTFSEAMDATTINGTTVTLKNAAGAAVTAGVTYDATNRVVTLDPNADLAASTAYTASISTGAKDTTGNALATAKTWTFTTAAAAGGGGGTAETITLEALEDSYVSSGATTTDYGAATVLGVDYSPTAISYLKFDLGPHAGKTITDAKLQLRVTNGSTGSQRVKLVSDDTWTESAIRYNSRPPLGTLAGTLTGATTAATYSVTLDREALKTELGQKLSLAMDSSSSDGLDFASSENTTTTNRPKLILTLTSP</sequence>
<dbReference type="InterPro" id="IPR011043">
    <property type="entry name" value="Gal_Oxase/kelch_b-propeller"/>
</dbReference>
<evidence type="ECO:0000313" key="8">
    <source>
        <dbReference type="Proteomes" id="UP000658754"/>
    </source>
</evidence>
<dbReference type="Proteomes" id="UP000658754">
    <property type="component" value="Unassembled WGS sequence"/>
</dbReference>
<comment type="subcellular location">
    <subcellularLocation>
        <location evidence="1">Secreted</location>
    </subcellularLocation>
</comment>
<protein>
    <recommendedName>
        <fullName evidence="9">Ig-like domain-containing protein</fullName>
    </recommendedName>
</protein>
<proteinExistence type="predicted"/>
<dbReference type="EMBL" id="BMKV01000004">
    <property type="protein sequence ID" value="GGI87107.1"/>
    <property type="molecule type" value="Genomic_DNA"/>
</dbReference>
<evidence type="ECO:0000256" key="3">
    <source>
        <dbReference type="ARBA" id="ARBA00022729"/>
    </source>
</evidence>
<organism evidence="7 8">
    <name type="scientific">Pseudarthrobacter scleromae</name>
    <dbReference type="NCBI Taxonomy" id="158897"/>
    <lineage>
        <taxon>Bacteria</taxon>
        <taxon>Bacillati</taxon>
        <taxon>Actinomycetota</taxon>
        <taxon>Actinomycetes</taxon>
        <taxon>Micrococcales</taxon>
        <taxon>Micrococcaceae</taxon>
        <taxon>Pseudarthrobacter</taxon>
    </lineage>
</organism>
<name>A0ABQ2CFT3_9MICC</name>
<evidence type="ECO:0000259" key="5">
    <source>
        <dbReference type="Pfam" id="PF13205"/>
    </source>
</evidence>
<dbReference type="InterPro" id="IPR055372">
    <property type="entry name" value="CBM96"/>
</dbReference>
<evidence type="ECO:0000313" key="7">
    <source>
        <dbReference type="EMBL" id="GGI87107.1"/>
    </source>
</evidence>
<feature type="domain" description="Carbohydrate-binding module family 96" evidence="6">
    <location>
        <begin position="554"/>
        <end position="708"/>
    </location>
</feature>
<keyword evidence="2" id="KW-0964">Secreted</keyword>
<dbReference type="InterPro" id="IPR014755">
    <property type="entry name" value="Cu-Rt/internalin_Ig-like"/>
</dbReference>
<feature type="chain" id="PRO_5046967298" description="Ig-like domain-containing protein" evidence="4">
    <location>
        <begin position="27"/>
        <end position="712"/>
    </location>
</feature>
<reference evidence="8" key="1">
    <citation type="journal article" date="2019" name="Int. J. Syst. Evol. Microbiol.">
        <title>The Global Catalogue of Microorganisms (GCM) 10K type strain sequencing project: providing services to taxonomists for standard genome sequencing and annotation.</title>
        <authorList>
            <consortium name="The Broad Institute Genomics Platform"/>
            <consortium name="The Broad Institute Genome Sequencing Center for Infectious Disease"/>
            <person name="Wu L."/>
            <person name="Ma J."/>
        </authorList>
    </citation>
    <scope>NUCLEOTIDE SEQUENCE [LARGE SCALE GENOMIC DNA]</scope>
    <source>
        <strain evidence="8">CGMCC 1.3601</strain>
    </source>
</reference>
<accession>A0ABQ2CFT3</accession>
<comment type="caution">
    <text evidence="7">The sequence shown here is derived from an EMBL/GenBank/DDBJ whole genome shotgun (WGS) entry which is preliminary data.</text>
</comment>
<dbReference type="Pfam" id="PF13205">
    <property type="entry name" value="Big_5"/>
    <property type="match status" value="1"/>
</dbReference>
<dbReference type="SUPFAM" id="SSF50965">
    <property type="entry name" value="Galactose oxidase, central domain"/>
    <property type="match status" value="1"/>
</dbReference>
<dbReference type="Gene3D" id="2.60.40.1220">
    <property type="match status" value="1"/>
</dbReference>
<gene>
    <name evidence="7" type="ORF">GCM10007175_25430</name>
</gene>
<keyword evidence="8" id="KW-1185">Reference proteome</keyword>
<feature type="signal peptide" evidence="4">
    <location>
        <begin position="1"/>
        <end position="26"/>
    </location>
</feature>
<evidence type="ECO:0000256" key="2">
    <source>
        <dbReference type="ARBA" id="ARBA00022525"/>
    </source>
</evidence>
<dbReference type="InterPro" id="IPR032812">
    <property type="entry name" value="SbsA_Ig"/>
</dbReference>